<proteinExistence type="predicted"/>
<name>A0A1G4VY38_9MYCO</name>
<dbReference type="SMART" id="SM01236">
    <property type="entry name" value="Haem_oxygenase_2"/>
    <property type="match status" value="1"/>
</dbReference>
<dbReference type="STRING" id="1502745.SAMN02799620_01874"/>
<dbReference type="Pfam" id="PF14518">
    <property type="entry name" value="Haem_oxygenas_2"/>
    <property type="match status" value="1"/>
</dbReference>
<dbReference type="AlphaFoldDB" id="A0A1G4VY38"/>
<dbReference type="SUPFAM" id="SSF48613">
    <property type="entry name" value="Heme oxygenase-like"/>
    <property type="match status" value="1"/>
</dbReference>
<protein>
    <submittedName>
        <fullName evidence="1">Iron-containing redox enzyme</fullName>
    </submittedName>
</protein>
<dbReference type="Proteomes" id="UP000199707">
    <property type="component" value="Unassembled WGS sequence"/>
</dbReference>
<dbReference type="RefSeq" id="WP_090355934.1">
    <property type="nucleotide sequence ID" value="NZ_FMUB01000003.1"/>
</dbReference>
<dbReference type="Gene3D" id="1.20.910.10">
    <property type="entry name" value="Heme oxygenase-like"/>
    <property type="match status" value="1"/>
</dbReference>
<accession>A0A1G4VY38</accession>
<evidence type="ECO:0000313" key="2">
    <source>
        <dbReference type="Proteomes" id="UP000199707"/>
    </source>
</evidence>
<dbReference type="InterPro" id="IPR016084">
    <property type="entry name" value="Haem_Oase-like_multi-hlx"/>
</dbReference>
<dbReference type="EMBL" id="FMUB01000003">
    <property type="protein sequence ID" value="SCX13225.1"/>
    <property type="molecule type" value="Genomic_DNA"/>
</dbReference>
<organism evidence="1 2">
    <name type="scientific">Mycolicibacterium fluoranthenivorans</name>
    <dbReference type="NCBI Taxonomy" id="258505"/>
    <lineage>
        <taxon>Bacteria</taxon>
        <taxon>Bacillati</taxon>
        <taxon>Actinomycetota</taxon>
        <taxon>Actinomycetes</taxon>
        <taxon>Mycobacteriales</taxon>
        <taxon>Mycobacteriaceae</taxon>
        <taxon>Mycolicibacterium</taxon>
    </lineage>
</organism>
<evidence type="ECO:0000313" key="1">
    <source>
        <dbReference type="EMBL" id="SCX13225.1"/>
    </source>
</evidence>
<reference evidence="2" key="1">
    <citation type="submission" date="2016-10" db="EMBL/GenBank/DDBJ databases">
        <authorList>
            <person name="Varghese N."/>
            <person name="Submissions S."/>
        </authorList>
    </citation>
    <scope>NUCLEOTIDE SEQUENCE [LARGE SCALE GENOMIC DNA]</scope>
    <source>
        <strain evidence="2">UNC267MFSha1.1M11</strain>
    </source>
</reference>
<gene>
    <name evidence="1" type="ORF">SAMN02799620_01874</name>
</gene>
<sequence length="332" mass="36855">MGTITRGLPKAVGPLSQAVLDHLTGERPLSGVADITLSDSDPAGMDLHYALHLCYELFYRGFDGVRDDFEWDLTLLELRGRLEDIFLTDIRRGVGDLTDVTAAAEMDRLSLEPVEGSGPSHFLLTRGSWDQMREYFAHRSIYHLKEADPHAWVIPRLVGQAKASFVAVEFDEYGGGRGSQVHQRLFADLMTDAGLDAGYLAYLEAVPAETLAVVNLMSMFGLHRALRGATVGHFAATEITSPPGAQRIADALDRMSAPEACTRFYLEHVEADAVHEQVVRNDVVADLLRREPQLESDVVLGIRAFELVEDRLADHLMKCWNDKRTSLLSPLR</sequence>